<comment type="caution">
    <text evidence="1">The sequence shown here is derived from an EMBL/GenBank/DDBJ whole genome shotgun (WGS) entry which is preliminary data.</text>
</comment>
<dbReference type="EMBL" id="BTSY01000006">
    <property type="protein sequence ID" value="GMT33671.1"/>
    <property type="molecule type" value="Genomic_DNA"/>
</dbReference>
<reference evidence="1" key="1">
    <citation type="submission" date="2023-10" db="EMBL/GenBank/DDBJ databases">
        <title>Genome assembly of Pristionchus species.</title>
        <authorList>
            <person name="Yoshida K."/>
            <person name="Sommer R.J."/>
        </authorList>
    </citation>
    <scope>NUCLEOTIDE SEQUENCE</scope>
    <source>
        <strain evidence="1">RS5133</strain>
    </source>
</reference>
<feature type="non-terminal residue" evidence="1">
    <location>
        <position position="1"/>
    </location>
</feature>
<gene>
    <name evidence="1" type="ORF">PFISCL1PPCAC_24968</name>
</gene>
<sequence>FLNGTSIKCDEKTGFWDVGFTDGTNAKVKGGGQVICAKSNPNPAPQMTLGTTIAAPNVCEVCIRANLGLLECNECSDLSTDFEYSISADKKRCIAKSLQYDGQFQTNKGLIKGPLSCNKTDAKWTYKKGSKYIEVNKFAAYKKIIGK</sequence>
<organism evidence="1 2">
    <name type="scientific">Pristionchus fissidentatus</name>
    <dbReference type="NCBI Taxonomy" id="1538716"/>
    <lineage>
        <taxon>Eukaryota</taxon>
        <taxon>Metazoa</taxon>
        <taxon>Ecdysozoa</taxon>
        <taxon>Nematoda</taxon>
        <taxon>Chromadorea</taxon>
        <taxon>Rhabditida</taxon>
        <taxon>Rhabditina</taxon>
        <taxon>Diplogasteromorpha</taxon>
        <taxon>Diplogasteroidea</taxon>
        <taxon>Neodiplogasteridae</taxon>
        <taxon>Pristionchus</taxon>
    </lineage>
</organism>
<evidence type="ECO:0000313" key="2">
    <source>
        <dbReference type="Proteomes" id="UP001432322"/>
    </source>
</evidence>
<accession>A0AAV5WNT6</accession>
<dbReference type="AlphaFoldDB" id="A0AAV5WNT6"/>
<name>A0AAV5WNT6_9BILA</name>
<dbReference type="Proteomes" id="UP001432322">
    <property type="component" value="Unassembled WGS sequence"/>
</dbReference>
<keyword evidence="2" id="KW-1185">Reference proteome</keyword>
<evidence type="ECO:0000313" key="1">
    <source>
        <dbReference type="EMBL" id="GMT33671.1"/>
    </source>
</evidence>
<proteinExistence type="predicted"/>
<protein>
    <submittedName>
        <fullName evidence="1">Uncharacterized protein</fullName>
    </submittedName>
</protein>